<keyword evidence="4" id="KW-0288">FMN</keyword>
<accession>A0A011UF66</accession>
<name>A0A011UF66_RUMAL</name>
<feature type="transmembrane region" description="Helical" evidence="9">
    <location>
        <begin position="283"/>
        <end position="302"/>
    </location>
</feature>
<dbReference type="AlphaFoldDB" id="A0A011UF66"/>
<gene>
    <name evidence="10" type="ORF">RASY3_04870</name>
</gene>
<feature type="transmembrane region" description="Helical" evidence="9">
    <location>
        <begin position="177"/>
        <end position="201"/>
    </location>
</feature>
<evidence type="ECO:0000256" key="4">
    <source>
        <dbReference type="ARBA" id="ARBA00022643"/>
    </source>
</evidence>
<dbReference type="OrthoDB" id="9776359at2"/>
<dbReference type="GO" id="GO:0055085">
    <property type="term" value="P:transmembrane transport"/>
    <property type="evidence" value="ECO:0007669"/>
    <property type="project" value="InterPro"/>
</dbReference>
<comment type="caution">
    <text evidence="10">The sequence shown here is derived from an EMBL/GenBank/DDBJ whole genome shotgun (WGS) entry which is preliminary data.</text>
</comment>
<evidence type="ECO:0000256" key="3">
    <source>
        <dbReference type="ARBA" id="ARBA00022630"/>
    </source>
</evidence>
<reference evidence="10 11" key="1">
    <citation type="submission" date="2013-06" db="EMBL/GenBank/DDBJ databases">
        <title>Rumen cellulosomics: divergent fiber-degrading strategies revealed by comparative genome-wide analysis of six Ruminococcal strains.</title>
        <authorList>
            <person name="Dassa B."/>
            <person name="Borovok I."/>
            <person name="Lamed R."/>
            <person name="Flint H."/>
            <person name="Yeoman C.J."/>
            <person name="White B."/>
            <person name="Bayer E.A."/>
        </authorList>
    </citation>
    <scope>NUCLEOTIDE SEQUENCE [LARGE SCALE GENOMIC DNA]</scope>
    <source>
        <strain evidence="10 11">SY3</strain>
    </source>
</reference>
<evidence type="ECO:0000256" key="7">
    <source>
        <dbReference type="ARBA" id="ARBA00022989"/>
    </source>
</evidence>
<evidence type="ECO:0000313" key="11">
    <source>
        <dbReference type="Proteomes" id="UP000021369"/>
    </source>
</evidence>
<keyword evidence="5 9" id="KW-0812">Transmembrane</keyword>
<evidence type="ECO:0000256" key="6">
    <source>
        <dbReference type="ARBA" id="ARBA00022967"/>
    </source>
</evidence>
<keyword evidence="1" id="KW-0813">Transport</keyword>
<dbReference type="Pfam" id="PF03116">
    <property type="entry name" value="NQR2_RnfD_RnfE"/>
    <property type="match status" value="1"/>
</dbReference>
<proteinExistence type="predicted"/>
<evidence type="ECO:0000256" key="1">
    <source>
        <dbReference type="ARBA" id="ARBA00022448"/>
    </source>
</evidence>
<evidence type="ECO:0000256" key="9">
    <source>
        <dbReference type="SAM" id="Phobius"/>
    </source>
</evidence>
<feature type="transmembrane region" description="Helical" evidence="9">
    <location>
        <begin position="257"/>
        <end position="277"/>
    </location>
</feature>
<keyword evidence="6" id="KW-1278">Translocase</keyword>
<dbReference type="RefSeq" id="WP_037285683.1">
    <property type="nucleotide sequence ID" value="NZ_JEOB01000002.1"/>
</dbReference>
<sequence length="308" mass="33586">MTDFRPEVAEFKQFSAPYIKDDASVSKTMTHMLVGLMPSLVLSGILFGGEALMLTGFCILTSMLWEWLFCFVTKKRSSTEDLSAAVTGMIFAFMLPSNFPFWWAAVGTFMAIVVFKQLFGGLGRNILNPAVASRLVCWFLFRSEFSKYLEPVVNSPDESCVGELSLMSGVDTYGDMFLGRVCGGLGEVSVIALLTGAFYLLSMRVISLYEPVAFLGTVYIFSAVAGKDGVYQILAGGTMLAAFFLCSDSVTTPITALGKVIFGILAGGLTCVFRFFAGMHQESMLIAILICNVLTIVIDRVTETRPDK</sequence>
<keyword evidence="2" id="KW-0597">Phosphoprotein</keyword>
<evidence type="ECO:0000256" key="2">
    <source>
        <dbReference type="ARBA" id="ARBA00022553"/>
    </source>
</evidence>
<dbReference type="PANTHER" id="PTHR30578">
    <property type="entry name" value="ELECTRON TRANSPORT COMPLEX PROTEIN RNFD"/>
    <property type="match status" value="1"/>
</dbReference>
<evidence type="ECO:0000313" key="10">
    <source>
        <dbReference type="EMBL" id="EXM39284.1"/>
    </source>
</evidence>
<keyword evidence="8 9" id="KW-0472">Membrane</keyword>
<protein>
    <submittedName>
        <fullName evidence="10">Electron transporter RnfD</fullName>
    </submittedName>
</protein>
<evidence type="ECO:0000256" key="5">
    <source>
        <dbReference type="ARBA" id="ARBA00022692"/>
    </source>
</evidence>
<organism evidence="10 11">
    <name type="scientific">Ruminococcus albus SY3</name>
    <dbReference type="NCBI Taxonomy" id="1341156"/>
    <lineage>
        <taxon>Bacteria</taxon>
        <taxon>Bacillati</taxon>
        <taxon>Bacillota</taxon>
        <taxon>Clostridia</taxon>
        <taxon>Eubacteriales</taxon>
        <taxon>Oscillospiraceae</taxon>
        <taxon>Ruminococcus</taxon>
    </lineage>
</organism>
<dbReference type="GO" id="GO:0005886">
    <property type="term" value="C:plasma membrane"/>
    <property type="evidence" value="ECO:0007669"/>
    <property type="project" value="TreeGrafter"/>
</dbReference>
<feature type="transmembrane region" description="Helical" evidence="9">
    <location>
        <begin position="208"/>
        <end position="225"/>
    </location>
</feature>
<dbReference type="PATRIC" id="fig|1341156.4.peg.1395"/>
<keyword evidence="11" id="KW-1185">Reference proteome</keyword>
<feature type="transmembrane region" description="Helical" evidence="9">
    <location>
        <begin position="77"/>
        <end position="95"/>
    </location>
</feature>
<feature type="transmembrane region" description="Helical" evidence="9">
    <location>
        <begin position="40"/>
        <end position="65"/>
    </location>
</feature>
<dbReference type="PANTHER" id="PTHR30578:SF0">
    <property type="entry name" value="ION-TRANSLOCATING OXIDOREDUCTASE COMPLEX SUBUNIT D"/>
    <property type="match status" value="1"/>
</dbReference>
<keyword evidence="7 9" id="KW-1133">Transmembrane helix</keyword>
<dbReference type="EMBL" id="JEOB01000002">
    <property type="protein sequence ID" value="EXM39284.1"/>
    <property type="molecule type" value="Genomic_DNA"/>
</dbReference>
<evidence type="ECO:0000256" key="8">
    <source>
        <dbReference type="ARBA" id="ARBA00023136"/>
    </source>
</evidence>
<keyword evidence="3" id="KW-0285">Flavoprotein</keyword>
<dbReference type="InterPro" id="IPR004338">
    <property type="entry name" value="NqrB/RnfD"/>
</dbReference>
<dbReference type="Proteomes" id="UP000021369">
    <property type="component" value="Unassembled WGS sequence"/>
</dbReference>